<name>A0A8T8I535_9PSEU</name>
<comment type="cofactor">
    <cofactor evidence="1 5">
        <name>pyridoxal 5'-phosphate</name>
        <dbReference type="ChEBI" id="CHEBI:597326"/>
    </cofactor>
</comment>
<dbReference type="Proteomes" id="UP000671828">
    <property type="component" value="Chromosome"/>
</dbReference>
<dbReference type="PANTHER" id="PTHR32325:SF4">
    <property type="entry name" value="TRYPTOPHANASE"/>
    <property type="match status" value="1"/>
</dbReference>
<accession>A0A8T8I535</accession>
<dbReference type="PANTHER" id="PTHR32325">
    <property type="entry name" value="BETA-ELIMINATING LYASE-LIKE PROTEIN-RELATED"/>
    <property type="match status" value="1"/>
</dbReference>
<sequence>MEPFRIKVVEPIPLPSAEQRSAALRNAAYNVFGLHSEEVTIDLLTDSGTGAMSTSQWSALMKGDESYAGAASFELFESAVRELTGFPHVLPTHQGRGAEHVLFSLLLDEGAITVSNGHFDTTAANVKLAGGEPVDLPCEESKSAESDFPFKGNLGLAALEELLAGDRGGDVAAVILTLTDNASGGHPVSPANARRAREICAAHGLPLFLDAARFAENAYLVTQRDPDYREKPVHEVAREFFGMADGAWCSLKKDGFGNIGAFLALEDEGLADRCRQLVIATEGFPTYGGLSGRDLEALAAGIKEAVDPHHLAYRAAGAEWLASALDEVGVPVVQPTGCHAVYVDAGRFLPHLEPQELPGVSLSCELYLAGGIRTAEMGTLAMGHPDPDGGPDAPAPRELLRLALPRRVYTRSHLEYVVRTAAGIVERAAELPAYRITSQPEQLRHFSASLAPIPGG</sequence>
<evidence type="ECO:0000256" key="5">
    <source>
        <dbReference type="PIRSR" id="PIRSR611166-50"/>
    </source>
</evidence>
<dbReference type="AlphaFoldDB" id="A0A8T8I535"/>
<gene>
    <name evidence="7" type="ORF">J7S33_03340</name>
</gene>
<dbReference type="Gene3D" id="3.40.640.10">
    <property type="entry name" value="Type I PLP-dependent aspartate aminotransferase-like (Major domain)"/>
    <property type="match status" value="1"/>
</dbReference>
<dbReference type="InterPro" id="IPR015421">
    <property type="entry name" value="PyrdxlP-dep_Trfase_major"/>
</dbReference>
<proteinExistence type="inferred from homology"/>
<evidence type="ECO:0000256" key="1">
    <source>
        <dbReference type="ARBA" id="ARBA00001933"/>
    </source>
</evidence>
<evidence type="ECO:0000259" key="6">
    <source>
        <dbReference type="Pfam" id="PF01212"/>
    </source>
</evidence>
<dbReference type="Gene3D" id="3.90.1150.10">
    <property type="entry name" value="Aspartate Aminotransferase, domain 1"/>
    <property type="match status" value="1"/>
</dbReference>
<dbReference type="PIRSF" id="PIRSF001386">
    <property type="entry name" value="Trpase"/>
    <property type="match status" value="1"/>
</dbReference>
<dbReference type="InterPro" id="IPR015422">
    <property type="entry name" value="PyrdxlP-dep_Trfase_small"/>
</dbReference>
<evidence type="ECO:0000313" key="7">
    <source>
        <dbReference type="EMBL" id="QTR05945.1"/>
    </source>
</evidence>
<evidence type="ECO:0000256" key="3">
    <source>
        <dbReference type="ARBA" id="ARBA00022898"/>
    </source>
</evidence>
<dbReference type="InterPro" id="IPR015424">
    <property type="entry name" value="PyrdxlP-dep_Trfase"/>
</dbReference>
<feature type="modified residue" description="N6-(pyridoxal phosphate)lysine" evidence="5">
    <location>
        <position position="253"/>
    </location>
</feature>
<keyword evidence="4" id="KW-0456">Lyase</keyword>
<dbReference type="Pfam" id="PF01212">
    <property type="entry name" value="Beta_elim_lyase"/>
    <property type="match status" value="1"/>
</dbReference>
<dbReference type="GO" id="GO:0009072">
    <property type="term" value="P:aromatic amino acid metabolic process"/>
    <property type="evidence" value="ECO:0007669"/>
    <property type="project" value="InterPro"/>
</dbReference>
<reference evidence="7" key="1">
    <citation type="submission" date="2021-04" db="EMBL/GenBank/DDBJ databases">
        <title>Saccharothrix algeriensis WGS.</title>
        <authorList>
            <person name="Stuskova K."/>
            <person name="Hakalova E."/>
            <person name="Tebbal A.B."/>
            <person name="Eichmeier A."/>
        </authorList>
    </citation>
    <scope>NUCLEOTIDE SEQUENCE</scope>
    <source>
        <strain evidence="7">NRRL B-24137</strain>
    </source>
</reference>
<comment type="similarity">
    <text evidence="2">Belongs to the beta-eliminating lyase family.</text>
</comment>
<evidence type="ECO:0000256" key="2">
    <source>
        <dbReference type="ARBA" id="ARBA00009721"/>
    </source>
</evidence>
<dbReference type="NCBIfam" id="NF009709">
    <property type="entry name" value="PRK13238.1"/>
    <property type="match status" value="1"/>
</dbReference>
<feature type="domain" description="Aromatic amino acid beta-eliminating lyase/threonine aldolase" evidence="6">
    <location>
        <begin position="42"/>
        <end position="418"/>
    </location>
</feature>
<organism evidence="7 8">
    <name type="scientific">Saccharothrix algeriensis</name>
    <dbReference type="NCBI Taxonomy" id="173560"/>
    <lineage>
        <taxon>Bacteria</taxon>
        <taxon>Bacillati</taxon>
        <taxon>Actinomycetota</taxon>
        <taxon>Actinomycetes</taxon>
        <taxon>Pseudonocardiales</taxon>
        <taxon>Pseudonocardiaceae</taxon>
        <taxon>Saccharothrix</taxon>
    </lineage>
</organism>
<dbReference type="InterPro" id="IPR011166">
    <property type="entry name" value="Beta-eliminating_lyase"/>
</dbReference>
<dbReference type="GO" id="GO:0016830">
    <property type="term" value="F:carbon-carbon lyase activity"/>
    <property type="evidence" value="ECO:0007669"/>
    <property type="project" value="InterPro"/>
</dbReference>
<dbReference type="RefSeq" id="WP_204840828.1">
    <property type="nucleotide sequence ID" value="NZ_JAFBCL010000001.1"/>
</dbReference>
<protein>
    <submittedName>
        <fullName evidence="7">Tryptophanase</fullName>
    </submittedName>
</protein>
<dbReference type="InterPro" id="IPR001597">
    <property type="entry name" value="ArAA_b-elim_lyase/Thr_aldolase"/>
</dbReference>
<dbReference type="SUPFAM" id="SSF53383">
    <property type="entry name" value="PLP-dependent transferases"/>
    <property type="match status" value="1"/>
</dbReference>
<evidence type="ECO:0000256" key="4">
    <source>
        <dbReference type="ARBA" id="ARBA00023239"/>
    </source>
</evidence>
<evidence type="ECO:0000313" key="8">
    <source>
        <dbReference type="Proteomes" id="UP000671828"/>
    </source>
</evidence>
<keyword evidence="3 5" id="KW-0663">Pyridoxal phosphate</keyword>
<dbReference type="EMBL" id="CP072788">
    <property type="protein sequence ID" value="QTR05945.1"/>
    <property type="molecule type" value="Genomic_DNA"/>
</dbReference>